<comment type="caution">
    <text evidence="2">The sequence shown here is derived from an EMBL/GenBank/DDBJ whole genome shotgun (WGS) entry which is preliminary data.</text>
</comment>
<dbReference type="EMBL" id="PYBJ01000037">
    <property type="protein sequence ID" value="PSM37669.1"/>
    <property type="molecule type" value="Genomic_DNA"/>
</dbReference>
<evidence type="ECO:0000313" key="3">
    <source>
        <dbReference type="Proteomes" id="UP000240429"/>
    </source>
</evidence>
<proteinExistence type="predicted"/>
<evidence type="ECO:0000256" key="1">
    <source>
        <dbReference type="SAM" id="MobiDB-lite"/>
    </source>
</evidence>
<reference evidence="2 3" key="1">
    <citation type="submission" date="2018-03" db="EMBL/GenBank/DDBJ databases">
        <title>Streptomyces dioscori sp. nov., a novel endophytic actinobacterium isolated from bulbil of Dioscorea bulbifera L.</title>
        <authorList>
            <person name="Zhikuan W."/>
        </authorList>
    </citation>
    <scope>NUCLEOTIDE SEQUENCE [LARGE SCALE GENOMIC DNA]</scope>
    <source>
        <strain evidence="2 3">A217</strain>
    </source>
</reference>
<dbReference type="InterPro" id="IPR015943">
    <property type="entry name" value="WD40/YVTN_repeat-like_dom_sf"/>
</dbReference>
<name>A0A2P8PUJ7_9ACTN</name>
<protein>
    <recommendedName>
        <fullName evidence="4">Gram-positive cocci surface proteins LPxTG domain-containing protein</fullName>
    </recommendedName>
</protein>
<feature type="region of interest" description="Disordered" evidence="1">
    <location>
        <begin position="374"/>
        <end position="477"/>
    </location>
</feature>
<feature type="compositionally biased region" description="Pro residues" evidence="1">
    <location>
        <begin position="378"/>
        <end position="402"/>
    </location>
</feature>
<organism evidence="2 3">
    <name type="scientific">Streptomyces dioscori</name>
    <dbReference type="NCBI Taxonomy" id="2109333"/>
    <lineage>
        <taxon>Bacteria</taxon>
        <taxon>Bacillati</taxon>
        <taxon>Actinomycetota</taxon>
        <taxon>Actinomycetes</taxon>
        <taxon>Kitasatosporales</taxon>
        <taxon>Streptomycetaceae</taxon>
        <taxon>Streptomyces</taxon>
        <taxon>Streptomyces aurantiacus group</taxon>
    </lineage>
</organism>
<dbReference type="RefSeq" id="WP_107022005.1">
    <property type="nucleotide sequence ID" value="NZ_KZ679062.1"/>
</dbReference>
<accession>A0A2P8PUJ7</accession>
<gene>
    <name evidence="2" type="ORF">C6Y14_40865</name>
</gene>
<evidence type="ECO:0008006" key="4">
    <source>
        <dbReference type="Google" id="ProtNLM"/>
    </source>
</evidence>
<evidence type="ECO:0000313" key="2">
    <source>
        <dbReference type="EMBL" id="PSM37669.1"/>
    </source>
</evidence>
<keyword evidence="3" id="KW-1185">Reference proteome</keyword>
<dbReference type="AlphaFoldDB" id="A0A2P8PUJ7"/>
<sequence length="509" mass="50131">MTAPLRTRGRSDLLRPRAAGALAGVTAVVLAAVAVSTPAVGADDPPAADGYERTARLTTVGKPLDLLLHPESGKLYVGSDTVAGTPDGSLAGVYAVDPASGNVLSWVKTSPGSTGAPAQLPGKRLAGPLPGDGVHYLVGLRGIAAAKDADASGSGGWLTGTSITQARSGAKAGTVVVVRGTKLEEVAVGEASVTVERSLTLPATGGPLAVDTAAGQIWVTDNTNGVLRRVGSADFTPDGKEIALGSGAAVSFLEWDTGRGVLWAGRGTVLEAYDIASGKLAASFDAEPGDTIADVAVDPRSDRAFAVWQDWGNPPEEGDGVGQLAVYDTATLKDLDLGAELPGVNGQLGSSSIAVQPGGDAVFVASPSDASLTVFKAPVPPTPSPTPTPTDPESPPPSPDPSPGDTDPDPDPTDEPADPSDTGTTVPVDGPADDGNSAAGTADSGDTGAGTGTTGGTVSGGSLGGTGDGSLASTGSDLLLPATAGTAALLAAGTAAVLWRRRTNGRPAP</sequence>
<dbReference type="SUPFAM" id="SSF50969">
    <property type="entry name" value="YVTN repeat-like/Quinoprotein amine dehydrogenase"/>
    <property type="match status" value="1"/>
</dbReference>
<dbReference type="Gene3D" id="2.130.10.10">
    <property type="entry name" value="YVTN repeat-like/Quinoprotein amine dehydrogenase"/>
    <property type="match status" value="1"/>
</dbReference>
<dbReference type="OrthoDB" id="3826165at2"/>
<feature type="compositionally biased region" description="Low complexity" evidence="1">
    <location>
        <begin position="437"/>
        <end position="446"/>
    </location>
</feature>
<dbReference type="Proteomes" id="UP000240429">
    <property type="component" value="Unassembled WGS sequence"/>
</dbReference>
<feature type="compositionally biased region" description="Acidic residues" evidence="1">
    <location>
        <begin position="406"/>
        <end position="418"/>
    </location>
</feature>
<dbReference type="InterPro" id="IPR011044">
    <property type="entry name" value="Quino_amine_DH_bsu"/>
</dbReference>
<feature type="compositionally biased region" description="Gly residues" evidence="1">
    <location>
        <begin position="447"/>
        <end position="468"/>
    </location>
</feature>